<comment type="caution">
    <text evidence="1">The sequence shown here is derived from an EMBL/GenBank/DDBJ whole genome shotgun (WGS) entry which is preliminary data.</text>
</comment>
<proteinExistence type="predicted"/>
<dbReference type="RefSeq" id="WP_241276566.1">
    <property type="nucleotide sequence ID" value="NZ_JAKZGS010000027.1"/>
</dbReference>
<name>A0ABS9UUZ2_9BACT</name>
<dbReference type="Proteomes" id="UP001165488">
    <property type="component" value="Unassembled WGS sequence"/>
</dbReference>
<gene>
    <name evidence="1" type="ORF">MM236_18910</name>
</gene>
<dbReference type="EMBL" id="JAKZGS010000027">
    <property type="protein sequence ID" value="MCH7400073.1"/>
    <property type="molecule type" value="Genomic_DNA"/>
</dbReference>
<accession>A0ABS9UUZ2</accession>
<organism evidence="1 2">
    <name type="scientific">Belliella calami</name>
    <dbReference type="NCBI Taxonomy" id="2923436"/>
    <lineage>
        <taxon>Bacteria</taxon>
        <taxon>Pseudomonadati</taxon>
        <taxon>Bacteroidota</taxon>
        <taxon>Cytophagia</taxon>
        <taxon>Cytophagales</taxon>
        <taxon>Cyclobacteriaceae</taxon>
        <taxon>Belliella</taxon>
    </lineage>
</organism>
<sequence>MNRTSYLLDLKSKFNAKDPKLNSLGLYELITGKYRIKKIVIKNIQHPDYSEYPLIIEAIANWTEEVKQEFLSEYEITFDLTLLLKNLERAGVILQDNDTQFDIAKKLARIFELRDMEISEITYDDIFCEFILKKRRPVLINNLKNDMAVVLNKNLLPKNSGGPQDENEPRNIVFILKGTDLDQIKRLFPDHEIVEIDSLDLSSAFQNEWIAENYFLTLQGLRTRLGLQTGNNIPIPGYYYLHTLRLDAARKHVDPPHEPLPYDLPYQFIGIGHWLPLDAEVFDFKKHHTIEVRLNPLFNVNAEINELDSSFPRERKWEVFYSILSQCFLKIESVDLDSVSNSYKIAWGAIPYEDIVTLETDE</sequence>
<keyword evidence="2" id="KW-1185">Reference proteome</keyword>
<evidence type="ECO:0000313" key="2">
    <source>
        <dbReference type="Proteomes" id="UP001165488"/>
    </source>
</evidence>
<reference evidence="1" key="1">
    <citation type="submission" date="2022-03" db="EMBL/GenBank/DDBJ databases">
        <title>De novo assembled genomes of Belliella spp. (Cyclobacteriaceae) strains.</title>
        <authorList>
            <person name="Szabo A."/>
            <person name="Korponai K."/>
            <person name="Felfoldi T."/>
        </authorList>
    </citation>
    <scope>NUCLEOTIDE SEQUENCE</scope>
    <source>
        <strain evidence="1">DSM 107340</strain>
    </source>
</reference>
<evidence type="ECO:0000313" key="1">
    <source>
        <dbReference type="EMBL" id="MCH7400073.1"/>
    </source>
</evidence>
<protein>
    <submittedName>
        <fullName evidence="1">Uncharacterized protein</fullName>
    </submittedName>
</protein>